<accession>A0ABR1IJK2</accession>
<dbReference type="EMBL" id="JBANRG010000123">
    <property type="protein sequence ID" value="KAK7434479.1"/>
    <property type="molecule type" value="Genomic_DNA"/>
</dbReference>
<gene>
    <name evidence="2" type="ORF">VKT23_020162</name>
</gene>
<feature type="compositionally biased region" description="Basic and acidic residues" evidence="1">
    <location>
        <begin position="7"/>
        <end position="27"/>
    </location>
</feature>
<feature type="region of interest" description="Disordered" evidence="1">
    <location>
        <begin position="1"/>
        <end position="42"/>
    </location>
</feature>
<organism evidence="2 3">
    <name type="scientific">Marasmiellus scandens</name>
    <dbReference type="NCBI Taxonomy" id="2682957"/>
    <lineage>
        <taxon>Eukaryota</taxon>
        <taxon>Fungi</taxon>
        <taxon>Dikarya</taxon>
        <taxon>Basidiomycota</taxon>
        <taxon>Agaricomycotina</taxon>
        <taxon>Agaricomycetes</taxon>
        <taxon>Agaricomycetidae</taxon>
        <taxon>Agaricales</taxon>
        <taxon>Marasmiineae</taxon>
        <taxon>Omphalotaceae</taxon>
        <taxon>Marasmiellus</taxon>
    </lineage>
</organism>
<name>A0ABR1IJK2_9AGAR</name>
<evidence type="ECO:0000313" key="3">
    <source>
        <dbReference type="Proteomes" id="UP001498398"/>
    </source>
</evidence>
<comment type="caution">
    <text evidence="2">The sequence shown here is derived from an EMBL/GenBank/DDBJ whole genome shotgun (WGS) entry which is preliminary data.</text>
</comment>
<sequence>MSFKINKVGDENLQEEGKQEDNEEKERSKKKKKRSKKKRRHCEIEQQYQEHFPKILNLLIERSYDKGMAQSVANASWSTTQGTYSFTGHTNGIPRMAVL</sequence>
<evidence type="ECO:0000256" key="1">
    <source>
        <dbReference type="SAM" id="MobiDB-lite"/>
    </source>
</evidence>
<reference evidence="2 3" key="1">
    <citation type="submission" date="2024-01" db="EMBL/GenBank/DDBJ databases">
        <title>A draft genome for the cacao thread blight pathogen Marasmiellus scandens.</title>
        <authorList>
            <person name="Baruah I.K."/>
            <person name="Leung J."/>
            <person name="Bukari Y."/>
            <person name="Amoako-Attah I."/>
            <person name="Meinhardt L.W."/>
            <person name="Bailey B.A."/>
            <person name="Cohen S.P."/>
        </authorList>
    </citation>
    <scope>NUCLEOTIDE SEQUENCE [LARGE SCALE GENOMIC DNA]</scope>
    <source>
        <strain evidence="2 3">GH-19</strain>
    </source>
</reference>
<feature type="compositionally biased region" description="Basic residues" evidence="1">
    <location>
        <begin position="28"/>
        <end position="41"/>
    </location>
</feature>
<evidence type="ECO:0000313" key="2">
    <source>
        <dbReference type="EMBL" id="KAK7434479.1"/>
    </source>
</evidence>
<dbReference type="Proteomes" id="UP001498398">
    <property type="component" value="Unassembled WGS sequence"/>
</dbReference>
<proteinExistence type="predicted"/>
<keyword evidence="3" id="KW-1185">Reference proteome</keyword>
<protein>
    <submittedName>
        <fullName evidence="2">Uncharacterized protein</fullName>
    </submittedName>
</protein>